<sequence length="212" mass="23941">MDTMILEKDCLYHFLSAPFCTKNKVPLCNCSVQYHIPMTMSLTPRSTIFIFLLALSFILPLIGTAEEESSSRLEEVLRNHGLPAGIFPQSVKSFKLDKIGHLEVHLDRPCLALYETTVFFDTIIKANLSFGQLKILEGMSHKELFLWLPVKDIIVIDQSSGVIVIDIGFALKRLAFSCFDEPRACRSDHGLGFRMGRRKSTGFGYVGHLDQR</sequence>
<protein>
    <submittedName>
        <fullName evidence="1">Uncharacterized protein</fullName>
    </submittedName>
</protein>
<comment type="caution">
    <text evidence="1">The sequence shown here is derived from an EMBL/GenBank/DDBJ whole genome shotgun (WGS) entry which is preliminary data.</text>
</comment>
<gene>
    <name evidence="1" type="ORF">MILVUS5_LOCUS40661</name>
</gene>
<dbReference type="Proteomes" id="UP001177021">
    <property type="component" value="Unassembled WGS sequence"/>
</dbReference>
<accession>A0ACB0MF90</accession>
<reference evidence="1" key="1">
    <citation type="submission" date="2023-10" db="EMBL/GenBank/DDBJ databases">
        <authorList>
            <person name="Rodriguez Cubillos JULIANA M."/>
            <person name="De Vega J."/>
        </authorList>
    </citation>
    <scope>NUCLEOTIDE SEQUENCE</scope>
</reference>
<proteinExistence type="predicted"/>
<evidence type="ECO:0000313" key="1">
    <source>
        <dbReference type="EMBL" id="CAJ2678362.1"/>
    </source>
</evidence>
<evidence type="ECO:0000313" key="2">
    <source>
        <dbReference type="Proteomes" id="UP001177021"/>
    </source>
</evidence>
<organism evidence="1 2">
    <name type="scientific">Trifolium pratense</name>
    <name type="common">Red clover</name>
    <dbReference type="NCBI Taxonomy" id="57577"/>
    <lineage>
        <taxon>Eukaryota</taxon>
        <taxon>Viridiplantae</taxon>
        <taxon>Streptophyta</taxon>
        <taxon>Embryophyta</taxon>
        <taxon>Tracheophyta</taxon>
        <taxon>Spermatophyta</taxon>
        <taxon>Magnoliopsida</taxon>
        <taxon>eudicotyledons</taxon>
        <taxon>Gunneridae</taxon>
        <taxon>Pentapetalae</taxon>
        <taxon>rosids</taxon>
        <taxon>fabids</taxon>
        <taxon>Fabales</taxon>
        <taxon>Fabaceae</taxon>
        <taxon>Papilionoideae</taxon>
        <taxon>50 kb inversion clade</taxon>
        <taxon>NPAAA clade</taxon>
        <taxon>Hologalegina</taxon>
        <taxon>IRL clade</taxon>
        <taxon>Trifolieae</taxon>
        <taxon>Trifolium</taxon>
    </lineage>
</organism>
<name>A0ACB0MF90_TRIPR</name>
<dbReference type="EMBL" id="CASHSV030000823">
    <property type="protein sequence ID" value="CAJ2678362.1"/>
    <property type="molecule type" value="Genomic_DNA"/>
</dbReference>
<keyword evidence="2" id="KW-1185">Reference proteome</keyword>